<reference evidence="1" key="1">
    <citation type="submission" date="2022-02" db="EMBL/GenBank/DDBJ databases">
        <title>Plant Genome Project.</title>
        <authorList>
            <person name="Zhang R.-G."/>
        </authorList>
    </citation>
    <scope>NUCLEOTIDE SEQUENCE</scope>
    <source>
        <strain evidence="1">AT1</strain>
    </source>
</reference>
<gene>
    <name evidence="1" type="ORF">RHMOL_Rhmol01G0348900</name>
</gene>
<organism evidence="1 2">
    <name type="scientific">Rhododendron molle</name>
    <name type="common">Chinese azalea</name>
    <name type="synonym">Azalea mollis</name>
    <dbReference type="NCBI Taxonomy" id="49168"/>
    <lineage>
        <taxon>Eukaryota</taxon>
        <taxon>Viridiplantae</taxon>
        <taxon>Streptophyta</taxon>
        <taxon>Embryophyta</taxon>
        <taxon>Tracheophyta</taxon>
        <taxon>Spermatophyta</taxon>
        <taxon>Magnoliopsida</taxon>
        <taxon>eudicotyledons</taxon>
        <taxon>Gunneridae</taxon>
        <taxon>Pentapetalae</taxon>
        <taxon>asterids</taxon>
        <taxon>Ericales</taxon>
        <taxon>Ericaceae</taxon>
        <taxon>Ericoideae</taxon>
        <taxon>Rhodoreae</taxon>
        <taxon>Rhododendron</taxon>
    </lineage>
</organism>
<evidence type="ECO:0000313" key="1">
    <source>
        <dbReference type="EMBL" id="KAI8574377.1"/>
    </source>
</evidence>
<dbReference type="Proteomes" id="UP001062846">
    <property type="component" value="Chromosome 1"/>
</dbReference>
<proteinExistence type="predicted"/>
<protein>
    <submittedName>
        <fullName evidence="1">Uncharacterized protein</fullName>
    </submittedName>
</protein>
<accession>A0ACC0QC15</accession>
<dbReference type="EMBL" id="CM046388">
    <property type="protein sequence ID" value="KAI8574377.1"/>
    <property type="molecule type" value="Genomic_DNA"/>
</dbReference>
<keyword evidence="2" id="KW-1185">Reference proteome</keyword>
<sequence length="145" mass="16455">MEGGYLYYDDSTLNKVPPSDRFHCPECDIILDPPEGLLEHLYEYHNWGDKRKGKKVLNISEHENMLEEFLEELSKGDGKKSGAEPSNSKVEPLKELGLELNLAPPKSPPVAQVQPLRLRLVDLNEEDAEVKRFGIDLNVDLNVPF</sequence>
<name>A0ACC0QC15_RHOML</name>
<comment type="caution">
    <text evidence="1">The sequence shown here is derived from an EMBL/GenBank/DDBJ whole genome shotgun (WGS) entry which is preliminary data.</text>
</comment>
<evidence type="ECO:0000313" key="2">
    <source>
        <dbReference type="Proteomes" id="UP001062846"/>
    </source>
</evidence>